<reference evidence="1" key="1">
    <citation type="submission" date="2021-09" db="EMBL/GenBank/DDBJ databases">
        <title>The genome of Mauremys mutica provides insights into the evolution of semi-aquatic lifestyle.</title>
        <authorList>
            <person name="Gong S."/>
            <person name="Gao Y."/>
        </authorList>
    </citation>
    <scope>NUCLEOTIDE SEQUENCE</scope>
    <source>
        <strain evidence="1">MM-2020</strain>
        <tissue evidence="1">Muscle</tissue>
    </source>
</reference>
<proteinExistence type="predicted"/>
<sequence>MMYRHILLSSKVLSLPVISIPPNYVLSIDDALLSMFQTILTGICQVFNFKTKNFPLIRNEAGRSFAAFKAGCPCVKVFCSPSHQWLKSTLKALRQGTDRGTATQ</sequence>
<evidence type="ECO:0000313" key="2">
    <source>
        <dbReference type="Proteomes" id="UP000827986"/>
    </source>
</evidence>
<dbReference type="AlphaFoldDB" id="A0A9D4B161"/>
<evidence type="ECO:0000313" key="1">
    <source>
        <dbReference type="EMBL" id="KAH1184272.1"/>
    </source>
</evidence>
<dbReference type="EMBL" id="JAHDVG010000465">
    <property type="protein sequence ID" value="KAH1184272.1"/>
    <property type="molecule type" value="Genomic_DNA"/>
</dbReference>
<accession>A0A9D4B161</accession>
<organism evidence="1 2">
    <name type="scientific">Mauremys mutica</name>
    <name type="common">yellowpond turtle</name>
    <dbReference type="NCBI Taxonomy" id="74926"/>
    <lineage>
        <taxon>Eukaryota</taxon>
        <taxon>Metazoa</taxon>
        <taxon>Chordata</taxon>
        <taxon>Craniata</taxon>
        <taxon>Vertebrata</taxon>
        <taxon>Euteleostomi</taxon>
        <taxon>Archelosauria</taxon>
        <taxon>Testudinata</taxon>
        <taxon>Testudines</taxon>
        <taxon>Cryptodira</taxon>
        <taxon>Durocryptodira</taxon>
        <taxon>Testudinoidea</taxon>
        <taxon>Geoemydidae</taxon>
        <taxon>Geoemydinae</taxon>
        <taxon>Mauremys</taxon>
    </lineage>
</organism>
<protein>
    <submittedName>
        <fullName evidence="1">Uncharacterized protein</fullName>
    </submittedName>
</protein>
<dbReference type="Proteomes" id="UP000827986">
    <property type="component" value="Unassembled WGS sequence"/>
</dbReference>
<keyword evidence="2" id="KW-1185">Reference proteome</keyword>
<name>A0A9D4B161_9SAUR</name>
<gene>
    <name evidence="1" type="ORF">KIL84_014888</name>
</gene>
<comment type="caution">
    <text evidence="1">The sequence shown here is derived from an EMBL/GenBank/DDBJ whole genome shotgun (WGS) entry which is preliminary data.</text>
</comment>